<dbReference type="Proteomes" id="UP000053797">
    <property type="component" value="Unassembled WGS sequence"/>
</dbReference>
<dbReference type="Proteomes" id="UP001387110">
    <property type="component" value="Unassembled WGS sequence"/>
</dbReference>
<reference evidence="3 6" key="3">
    <citation type="submission" date="2023-12" db="EMBL/GenBank/DDBJ databases">
        <authorList>
            <person name="Easwaran N."/>
            <person name="Lazarus H.P.S."/>
        </authorList>
    </citation>
    <scope>NUCLEOTIDE SEQUENCE [LARGE SCALE GENOMIC DNA]</scope>
    <source>
        <strain evidence="3 6">VIT-2023</strain>
    </source>
</reference>
<evidence type="ECO:0000313" key="6">
    <source>
        <dbReference type="Proteomes" id="UP001387110"/>
    </source>
</evidence>
<dbReference type="PANTHER" id="PTHR40026:SF1">
    <property type="entry name" value="PROTEIN VEG"/>
    <property type="match status" value="1"/>
</dbReference>
<dbReference type="GeneID" id="90838957"/>
<keyword evidence="6" id="KW-1185">Reference proteome</keyword>
<dbReference type="GO" id="GO:0006355">
    <property type="term" value="P:regulation of DNA-templated transcription"/>
    <property type="evidence" value="ECO:0007669"/>
    <property type="project" value="InterPro"/>
</dbReference>
<dbReference type="InterPro" id="IPR009366">
    <property type="entry name" value="Protein_Veg"/>
</dbReference>
<reference evidence="1 4" key="1">
    <citation type="journal article" date="2015" name="Int. J. Syst. Evol. Microbiol.">
        <title>Exiguobacterium enclense sp. nov., isolated from sediment.</title>
        <authorList>
            <person name="Dastager S.G."/>
            <person name="Mawlankar R."/>
            <person name="Sonalkar V.V."/>
            <person name="Thorat M.N."/>
            <person name="Mual P."/>
            <person name="Verma A."/>
            <person name="Krishnamurthi S."/>
            <person name="Tang S.K."/>
            <person name="Li W.J."/>
        </authorList>
    </citation>
    <scope>NUCLEOTIDE SEQUENCE [LARGE SCALE GENOMIC DNA]</scope>
    <source>
        <strain evidence="1 4">NIO-1109</strain>
    </source>
</reference>
<dbReference type="Pfam" id="PF06257">
    <property type="entry name" value="VEG"/>
    <property type="match status" value="1"/>
</dbReference>
<dbReference type="PIRSF" id="PIRSF037257">
    <property type="entry name" value="DUF1021"/>
    <property type="match status" value="1"/>
</dbReference>
<dbReference type="OrthoDB" id="5469at2"/>
<dbReference type="PANTHER" id="PTHR40026">
    <property type="entry name" value="PROTEIN VEG"/>
    <property type="match status" value="1"/>
</dbReference>
<evidence type="ECO:0000313" key="5">
    <source>
        <dbReference type="Proteomes" id="UP000072605"/>
    </source>
</evidence>
<dbReference type="EMBL" id="JBAWKY010000009">
    <property type="protein sequence ID" value="MEI4464042.1"/>
    <property type="molecule type" value="Genomic_DNA"/>
</dbReference>
<dbReference type="Proteomes" id="UP000072605">
    <property type="component" value="Unassembled WGS sequence"/>
</dbReference>
<dbReference type="EMBL" id="LNQL01000009">
    <property type="protein sequence ID" value="KSU47495.1"/>
    <property type="molecule type" value="Genomic_DNA"/>
</dbReference>
<reference evidence="2 5" key="2">
    <citation type="journal article" date="2016" name="Front. Microbiol.">
        <title>Genomic Resource of Rice Seed Associated Bacteria.</title>
        <authorList>
            <person name="Midha S."/>
            <person name="Bansal K."/>
            <person name="Sharma S."/>
            <person name="Kumar N."/>
            <person name="Patil P.P."/>
            <person name="Chaudhry V."/>
            <person name="Patil P.B."/>
        </authorList>
    </citation>
    <scope>NUCLEOTIDE SEQUENCE [LARGE SCALE GENOMIC DNA]</scope>
    <source>
        <strain evidence="2 5">RSA11</strain>
    </source>
</reference>
<dbReference type="EMBL" id="LDQV01000010">
    <property type="protein sequence ID" value="KTR28049.1"/>
    <property type="molecule type" value="Genomic_DNA"/>
</dbReference>
<comment type="caution">
    <text evidence="1">The sequence shown here is derived from an EMBL/GenBank/DDBJ whole genome shotgun (WGS) entry which is preliminary data.</text>
</comment>
<accession>A0A0V8GB50</accession>
<dbReference type="AlphaFoldDB" id="A0A0V8GB50"/>
<sequence>MPKTLNEIRHVFETHVGERLTLKASGGRKKVVTRIGTLVETYPSVFVVKLDAERHNVERVSYSYADVLTDSVQIEFANS</sequence>
<evidence type="ECO:0000313" key="4">
    <source>
        <dbReference type="Proteomes" id="UP000053797"/>
    </source>
</evidence>
<evidence type="ECO:0000313" key="1">
    <source>
        <dbReference type="EMBL" id="KSU47495.1"/>
    </source>
</evidence>
<protein>
    <submittedName>
        <fullName evidence="3">Veg family protein</fullName>
    </submittedName>
</protein>
<dbReference type="Gene3D" id="2.30.30.100">
    <property type="match status" value="1"/>
</dbReference>
<organism evidence="1 4">
    <name type="scientific">Exiguobacterium indicum</name>
    <dbReference type="NCBI Taxonomy" id="296995"/>
    <lineage>
        <taxon>Bacteria</taxon>
        <taxon>Bacillati</taxon>
        <taxon>Bacillota</taxon>
        <taxon>Bacilli</taxon>
        <taxon>Bacillales</taxon>
        <taxon>Bacillales Family XII. Incertae Sedis</taxon>
        <taxon>Exiguobacterium</taxon>
    </lineage>
</organism>
<dbReference type="RefSeq" id="WP_012368950.1">
    <property type="nucleotide sequence ID" value="NZ_FMYN01000009.1"/>
</dbReference>
<evidence type="ECO:0000313" key="2">
    <source>
        <dbReference type="EMBL" id="KTR28049.1"/>
    </source>
</evidence>
<proteinExistence type="predicted"/>
<name>A0A0V8GB50_9BACL</name>
<evidence type="ECO:0000313" key="3">
    <source>
        <dbReference type="EMBL" id="MEI4464042.1"/>
    </source>
</evidence>
<gene>
    <name evidence="1" type="ORF">AS033_16490</name>
    <name evidence="2" type="ORF">RSA11_02670</name>
    <name evidence="3" type="ORF">SZL87_16570</name>
</gene>